<proteinExistence type="inferred from homology"/>
<evidence type="ECO:0000256" key="5">
    <source>
        <dbReference type="SAM" id="Coils"/>
    </source>
</evidence>
<feature type="coiled-coil region" evidence="5">
    <location>
        <begin position="248"/>
        <end position="275"/>
    </location>
</feature>
<evidence type="ECO:0000256" key="4">
    <source>
        <dbReference type="ARBA" id="ARBA00045182"/>
    </source>
</evidence>
<dbReference type="GO" id="GO:0036159">
    <property type="term" value="P:inner dynein arm assembly"/>
    <property type="evidence" value="ECO:0007669"/>
    <property type="project" value="InterPro"/>
</dbReference>
<feature type="coiled-coil region" evidence="5">
    <location>
        <begin position="646"/>
        <end position="673"/>
    </location>
</feature>
<feature type="compositionally biased region" description="Basic and acidic residues" evidence="6">
    <location>
        <begin position="860"/>
        <end position="872"/>
    </location>
</feature>
<dbReference type="PANTHER" id="PTHR18962:SF0">
    <property type="entry name" value="COILED-COIL DOMAIN-CONTAINING PROTEIN 39"/>
    <property type="match status" value="1"/>
</dbReference>
<accession>A0A8E0RNZ0</accession>
<comment type="caution">
    <text evidence="7">The sequence shown here is derived from an EMBL/GenBank/DDBJ whole genome shotgun (WGS) entry which is preliminary data.</text>
</comment>
<feature type="coiled-coil region" evidence="5">
    <location>
        <begin position="537"/>
        <end position="596"/>
    </location>
</feature>
<keyword evidence="8" id="KW-1185">Reference proteome</keyword>
<dbReference type="InterPro" id="IPR033290">
    <property type="entry name" value="CCDC39"/>
</dbReference>
<evidence type="ECO:0000256" key="6">
    <source>
        <dbReference type="SAM" id="MobiDB-lite"/>
    </source>
</evidence>
<evidence type="ECO:0000313" key="7">
    <source>
        <dbReference type="EMBL" id="KAA0183747.1"/>
    </source>
</evidence>
<dbReference type="GO" id="GO:0060285">
    <property type="term" value="P:cilium-dependent cell motility"/>
    <property type="evidence" value="ECO:0007669"/>
    <property type="project" value="TreeGrafter"/>
</dbReference>
<name>A0A8E0RNZ0_9TREM</name>
<protein>
    <recommendedName>
        <fullName evidence="2">Coiled-coil domain-containing protein 39</fullName>
    </recommendedName>
</protein>
<feature type="region of interest" description="Disordered" evidence="6">
    <location>
        <begin position="836"/>
        <end position="872"/>
    </location>
</feature>
<evidence type="ECO:0000256" key="3">
    <source>
        <dbReference type="ARBA" id="ARBA00023054"/>
    </source>
</evidence>
<evidence type="ECO:0000256" key="2">
    <source>
        <dbReference type="ARBA" id="ARBA00016725"/>
    </source>
</evidence>
<keyword evidence="3 5" id="KW-0175">Coiled coil</keyword>
<dbReference type="GO" id="GO:0060287">
    <property type="term" value="P:epithelial cilium movement involved in determination of left/right asymmetry"/>
    <property type="evidence" value="ECO:0007669"/>
    <property type="project" value="TreeGrafter"/>
</dbReference>
<dbReference type="Pfam" id="PF24161">
    <property type="entry name" value="CCDC39"/>
    <property type="match status" value="1"/>
</dbReference>
<comment type="function">
    <text evidence="4">Required for assembly of dynein regulatory complex (DRC) and inner dynein arm (IDA) complexes, which are responsible for ciliary beat regulation, thereby playing a central role in motility in cilia and flagella. Probably acts together with CCDC40 to form a molecular ruler that determines the 96 nanometer (nm) repeat length and arrangements of components in cilia and flagella. Not required for outer dynein arm complexes assembly.</text>
</comment>
<evidence type="ECO:0000313" key="8">
    <source>
        <dbReference type="Proteomes" id="UP000728185"/>
    </source>
</evidence>
<reference evidence="7" key="1">
    <citation type="submission" date="2019-05" db="EMBL/GenBank/DDBJ databases">
        <title>Annotation for the trematode Fasciolopsis buski.</title>
        <authorList>
            <person name="Choi Y.-J."/>
        </authorList>
    </citation>
    <scope>NUCLEOTIDE SEQUENCE</scope>
    <source>
        <strain evidence="7">HT</strain>
        <tissue evidence="7">Whole worm</tissue>
    </source>
</reference>
<organism evidence="7 8">
    <name type="scientific">Fasciolopsis buskii</name>
    <dbReference type="NCBI Taxonomy" id="27845"/>
    <lineage>
        <taxon>Eukaryota</taxon>
        <taxon>Metazoa</taxon>
        <taxon>Spiralia</taxon>
        <taxon>Lophotrochozoa</taxon>
        <taxon>Platyhelminthes</taxon>
        <taxon>Trematoda</taxon>
        <taxon>Digenea</taxon>
        <taxon>Plagiorchiida</taxon>
        <taxon>Echinostomata</taxon>
        <taxon>Echinostomatoidea</taxon>
        <taxon>Fasciolidae</taxon>
        <taxon>Fasciolopsis</taxon>
    </lineage>
</organism>
<sequence length="872" mass="101476">MEDGSKIMIEETLRETGWKTNYAFPVASTENAYLLKLLAEVKLKIRFLEEESADYKEKNCKLRTHLQMVQQERANTEALLLERQRECDAAQHQLCLAEREIGRTKQDLHELKIKRGEIHVRMGSLENEIFVKSNELNSIKSQMDYDQQLIEVYLDACEEDVRCRERLDALKMSDESRMAVLNSECAKLSEKRRAIREKLDNIVMKNDVLRLRFSAASEQCRSENQARREVLGVWENILCQMVRRDEEYTNLSRKYDELMGEIKKQNQIMEEVKKMSKMVADDVKKAEQAITDSNKEIFDRKNDYDKAFKEAQTMSEEVAVKALTSCPHSLFYPFLNRKASFLSRTHRFQDETKKTTAAEKQLAEVTSRRLNDEQLMKMVEEKFAADEKCYKNIVAYNQQLVNSSLKVAQDLIKLDELIYKAQLFNLRLEQRIAKLESGPILSHEEFAMKNKQIAAMQNDLELRTKTCNSLMSMINQFMNDRQICIMRSEKLQAELDKVKTELVTAQLTLSNSAIALRKAESAWREMLVECNLNKHQVKRMEARLNLLRNAVMCEEAKQLHLDSLERQAGVEIENRKNNIMLEIRQTEARLADTRAELTTRLRRLDHIRGRYNVTVTALAQSNEDAMGARMRYLIEKSQGAPIEKEKQFLETKLTDLQTQLSSQRKQRRKLRSDILNFEILIEEVDSVLKLLHERYQTGSTCMVKAVKAAEETKSRYDRISRRLAQIKESMDRYVTSNELDIATRLLRDFNRLIYHLYDRCLRTSPCATDALLSEEQVLVDNLQFARPPGFTPRITNTSRTNQERRSAKGLSRQVQPKRMGVETKRLSVVSIGDKVELPPNALQHQDNQEPDIGTCSRPESSNKRCEQRSHPK</sequence>
<dbReference type="EMBL" id="LUCM01011587">
    <property type="protein sequence ID" value="KAA0183747.1"/>
    <property type="molecule type" value="Genomic_DNA"/>
</dbReference>
<dbReference type="Proteomes" id="UP000728185">
    <property type="component" value="Unassembled WGS sequence"/>
</dbReference>
<feature type="region of interest" description="Disordered" evidence="6">
    <location>
        <begin position="789"/>
        <end position="821"/>
    </location>
</feature>
<dbReference type="GO" id="GO:0005930">
    <property type="term" value="C:axoneme"/>
    <property type="evidence" value="ECO:0007669"/>
    <property type="project" value="InterPro"/>
</dbReference>
<dbReference type="PANTHER" id="PTHR18962">
    <property type="entry name" value="COILED-COIL DOMAIN-CONTAINING PROTEIN 39"/>
    <property type="match status" value="1"/>
</dbReference>
<evidence type="ECO:0000256" key="1">
    <source>
        <dbReference type="ARBA" id="ARBA00005805"/>
    </source>
</evidence>
<dbReference type="AlphaFoldDB" id="A0A8E0RNZ0"/>
<gene>
    <name evidence="7" type="ORF">FBUS_07380</name>
</gene>
<dbReference type="OrthoDB" id="10259720at2759"/>
<comment type="similarity">
    <text evidence="1">Belongs to the CCDC39 family.</text>
</comment>
<dbReference type="GO" id="GO:0005576">
    <property type="term" value="C:extracellular region"/>
    <property type="evidence" value="ECO:0007669"/>
    <property type="project" value="GOC"/>
</dbReference>